<name>A0A0E9S585_ANGAN</name>
<accession>A0A0E9S585</accession>
<protein>
    <submittedName>
        <fullName evidence="1">Uncharacterized protein</fullName>
    </submittedName>
</protein>
<reference evidence="1" key="1">
    <citation type="submission" date="2014-11" db="EMBL/GenBank/DDBJ databases">
        <authorList>
            <person name="Amaro Gonzalez C."/>
        </authorList>
    </citation>
    <scope>NUCLEOTIDE SEQUENCE</scope>
</reference>
<organism evidence="1">
    <name type="scientific">Anguilla anguilla</name>
    <name type="common">European freshwater eel</name>
    <name type="synonym">Muraena anguilla</name>
    <dbReference type="NCBI Taxonomy" id="7936"/>
    <lineage>
        <taxon>Eukaryota</taxon>
        <taxon>Metazoa</taxon>
        <taxon>Chordata</taxon>
        <taxon>Craniata</taxon>
        <taxon>Vertebrata</taxon>
        <taxon>Euteleostomi</taxon>
        <taxon>Actinopterygii</taxon>
        <taxon>Neopterygii</taxon>
        <taxon>Teleostei</taxon>
        <taxon>Anguilliformes</taxon>
        <taxon>Anguillidae</taxon>
        <taxon>Anguilla</taxon>
    </lineage>
</organism>
<evidence type="ECO:0000313" key="1">
    <source>
        <dbReference type="EMBL" id="JAH35698.1"/>
    </source>
</evidence>
<reference evidence="1" key="2">
    <citation type="journal article" date="2015" name="Fish Shellfish Immunol.">
        <title>Early steps in the European eel (Anguilla anguilla)-Vibrio vulnificus interaction in the gills: Role of the RtxA13 toxin.</title>
        <authorList>
            <person name="Callol A."/>
            <person name="Pajuelo D."/>
            <person name="Ebbesson L."/>
            <person name="Teles M."/>
            <person name="MacKenzie S."/>
            <person name="Amaro C."/>
        </authorList>
    </citation>
    <scope>NUCLEOTIDE SEQUENCE</scope>
</reference>
<proteinExistence type="predicted"/>
<sequence>MFTFYCVVVLISAGTGSILFFKVKWAVPPFFHIFCFIWKGRK</sequence>
<dbReference type="EMBL" id="GBXM01072879">
    <property type="protein sequence ID" value="JAH35698.1"/>
    <property type="molecule type" value="Transcribed_RNA"/>
</dbReference>
<dbReference type="AlphaFoldDB" id="A0A0E9S585"/>